<dbReference type="AlphaFoldDB" id="A0A5Q4ZH60"/>
<dbReference type="InterPro" id="IPR025975">
    <property type="entry name" value="Polysacc_lyase"/>
</dbReference>
<accession>A0A5Q4ZH60</accession>
<name>A0A5Q4ZH60_9BURK</name>
<dbReference type="Proteomes" id="UP000325811">
    <property type="component" value="Chromosome I"/>
</dbReference>
<organism evidence="1 2">
    <name type="scientific">Paraburkholderia dioscoreae</name>
    <dbReference type="NCBI Taxonomy" id="2604047"/>
    <lineage>
        <taxon>Bacteria</taxon>
        <taxon>Pseudomonadati</taxon>
        <taxon>Pseudomonadota</taxon>
        <taxon>Betaproteobacteria</taxon>
        <taxon>Burkholderiales</taxon>
        <taxon>Burkholderiaceae</taxon>
        <taxon>Paraburkholderia</taxon>
    </lineage>
</organism>
<dbReference type="KEGG" id="pdio:PDMSB3_2688"/>
<gene>
    <name evidence="1" type="ORF">PDMSB3_2688</name>
</gene>
<evidence type="ECO:0000313" key="2">
    <source>
        <dbReference type="Proteomes" id="UP000325811"/>
    </source>
</evidence>
<evidence type="ECO:0000313" key="1">
    <source>
        <dbReference type="EMBL" id="VVD29144.1"/>
    </source>
</evidence>
<dbReference type="Pfam" id="PF14099">
    <property type="entry name" value="Polysacc_lyase"/>
    <property type="match status" value="1"/>
</dbReference>
<dbReference type="Gene3D" id="2.60.120.200">
    <property type="match status" value="1"/>
</dbReference>
<proteinExistence type="predicted"/>
<dbReference type="RefSeq" id="WP_165186337.1">
    <property type="nucleotide sequence ID" value="NZ_LR699553.1"/>
</dbReference>
<reference evidence="1 2" key="1">
    <citation type="submission" date="2019-08" db="EMBL/GenBank/DDBJ databases">
        <authorList>
            <person name="Herpell B J."/>
        </authorList>
    </citation>
    <scope>NUCLEOTIDE SEQUENCE [LARGE SCALE GENOMIC DNA]</scope>
    <source>
        <strain evidence="2">Msb3</strain>
    </source>
</reference>
<dbReference type="EMBL" id="LR699553">
    <property type="protein sequence ID" value="VVD29144.1"/>
    <property type="molecule type" value="Genomic_DNA"/>
</dbReference>
<protein>
    <submittedName>
        <fullName evidence="1">Uncharacterized protein</fullName>
    </submittedName>
</protein>
<keyword evidence="2" id="KW-1185">Reference proteome</keyword>
<sequence>MDEIRLVDFPPAGPVKGTDLLYGDQGSGEVGLTVAEVAGYAGELYAGVSSDDANVLRVGADEKPLLSNSTVRAALTGATYVERDLNGNLSVTDDLVARIVSLEAGAASYRCDFMNGFYSIWGAMCSLQQAVSQGGDQRDSSGRLLVQRATTNLLPNPTFAGGVVGPYNAGGILPSGVQISDPGLPWEVVSVSRGKLRIRVYRAAGTPAGTSFGIRMPLTLGVAPSRGGVVGSAAMGIVAATPNISSVTMQVNNNSTGITGFSSPMSSAGGLVNVSAFVVASMGASMYQRLQFNVVGAASDPFDATFDIQFPQLEDGASAHDCTTYVAGSRAAYATTLAVPKGSYSVNLQSRGGGVWQQVTVPDGSGWTIPVPAVGMLAIENAIVLAPQIGVPRETEFSAVMYPTKWGVTFPVGSTFSANGLSWGVQGNAAAPYAYQNATNKASLQRFEVHQGDQAPFDSGHPVDRCEASAATSFAYGVDVWISCAIFVERGTPVYDAGSQYVWCSLIQMHGNPQPGDANYARKLAWSPCFTLDIAGDVLNIQTRSETDVYPSGNPLTMTRYVDESFQRGVYNYYVFRMVFARTGNGLLQVWRNGASIFDQAIPLGYNDALGPYMKFGIYRGTDPAVTAVQFANLEISNASLAQRVASPLPIC</sequence>